<reference evidence="1 2" key="1">
    <citation type="submission" date="2013-02" db="EMBL/GenBank/DDBJ databases">
        <title>The Genome Sequence of Acinetobacter sp. ANC 3862.</title>
        <authorList>
            <consortium name="The Broad Institute Genome Sequencing Platform"/>
            <consortium name="The Broad Institute Genome Sequencing Center for Infectious Disease"/>
            <person name="Cerqueira G."/>
            <person name="Feldgarden M."/>
            <person name="Courvalin P."/>
            <person name="Perichon B."/>
            <person name="Grillot-Courvalin C."/>
            <person name="Clermont D."/>
            <person name="Rocha E."/>
            <person name="Yoon E.-J."/>
            <person name="Nemec A."/>
            <person name="Walker B."/>
            <person name="Young S.K."/>
            <person name="Zeng Q."/>
            <person name="Gargeya S."/>
            <person name="Fitzgerald M."/>
            <person name="Haas B."/>
            <person name="Abouelleil A."/>
            <person name="Alvarado L."/>
            <person name="Arachchi H.M."/>
            <person name="Berlin A.M."/>
            <person name="Chapman S.B."/>
            <person name="Dewar J."/>
            <person name="Goldberg J."/>
            <person name="Griggs A."/>
            <person name="Gujja S."/>
            <person name="Hansen M."/>
            <person name="Howarth C."/>
            <person name="Imamovic A."/>
            <person name="Larimer J."/>
            <person name="McCowan C."/>
            <person name="Murphy C."/>
            <person name="Neiman D."/>
            <person name="Pearson M."/>
            <person name="Priest M."/>
            <person name="Roberts A."/>
            <person name="Saif S."/>
            <person name="Shea T."/>
            <person name="Sisk P."/>
            <person name="Sykes S."/>
            <person name="Wortman J."/>
            <person name="Nusbaum C."/>
            <person name="Birren B."/>
        </authorList>
    </citation>
    <scope>NUCLEOTIDE SEQUENCE [LARGE SCALE GENOMIC DNA]</scope>
    <source>
        <strain evidence="1 2">ANC 3862</strain>
    </source>
</reference>
<dbReference type="EMBL" id="APRP01000022">
    <property type="protein sequence ID" value="ENX00432.1"/>
    <property type="molecule type" value="Genomic_DNA"/>
</dbReference>
<proteinExistence type="predicted"/>
<name>N9NC41_9GAMM</name>
<dbReference type="AlphaFoldDB" id="N9NC41"/>
<comment type="caution">
    <text evidence="1">The sequence shown here is derived from an EMBL/GenBank/DDBJ whole genome shotgun (WGS) entry which is preliminary data.</text>
</comment>
<protein>
    <submittedName>
        <fullName evidence="1">Uncharacterized protein</fullName>
    </submittedName>
</protein>
<accession>N9NC41</accession>
<organism evidence="1 2">
    <name type="scientific">Acinetobacter modestus</name>
    <dbReference type="NCBI Taxonomy" id="1776740"/>
    <lineage>
        <taxon>Bacteria</taxon>
        <taxon>Pseudomonadati</taxon>
        <taxon>Pseudomonadota</taxon>
        <taxon>Gammaproteobacteria</taxon>
        <taxon>Moraxellales</taxon>
        <taxon>Moraxellaceae</taxon>
        <taxon>Acinetobacter</taxon>
    </lineage>
</organism>
<sequence>MATDLKVQFFSHINNIALGNNWGDLIRMLDICLVNGLPFTNVTAASIDANGDINLTFYAAHNAVLFQIVELSGFSPSNINGKYRIKGLPTSTQMILKAELSSQLITAHGSAKLAALGYDIIFRDANDVKRVYRARNPRSEHPFIRIDESISDGVNSYNSAYAKSAMVGLIENMAHIDDYENTSKLQLPLDTNDFKKNWKITGTGATVVRGWSKWHWATDRGYEILESSTPQNSNRRFTLAGDADAFYLLYNSSTTGSKRLNGCGLFKNSLENNLVPNWFLMSCVANNNASQYISSTNTGFFPLFKGDVTSRFFTTSHDVLNRLSSSVTAVPVLPNFSSGGTNIFSQTNLPALEIPFYDSNAFLRGSLHHVFYAGKNISGFTETKPILADNSMYVSDSAYIDGADSFVGGLYFYLGELE</sequence>
<dbReference type="PATRIC" id="fig|1217705.3.peg.2043"/>
<dbReference type="STRING" id="1217705.F900_02103"/>
<dbReference type="RefSeq" id="WP_005217339.1">
    <property type="nucleotide sequence ID" value="NZ_KB850089.1"/>
</dbReference>
<gene>
    <name evidence="1" type="ORF">F900_02103</name>
</gene>
<dbReference type="eggNOG" id="ENOG5031TJ3">
    <property type="taxonomic scope" value="Bacteria"/>
</dbReference>
<dbReference type="Proteomes" id="UP000013248">
    <property type="component" value="Unassembled WGS sequence"/>
</dbReference>
<evidence type="ECO:0000313" key="1">
    <source>
        <dbReference type="EMBL" id="ENX00432.1"/>
    </source>
</evidence>
<dbReference type="HOGENOM" id="CLU_053277_0_0_6"/>
<evidence type="ECO:0000313" key="2">
    <source>
        <dbReference type="Proteomes" id="UP000013248"/>
    </source>
</evidence>